<name>A0ABQ5U6N0_9PROT</name>
<dbReference type="PANTHER" id="PTHR30024">
    <property type="entry name" value="ALIPHATIC SULFONATES-BINDING PROTEIN-RELATED"/>
    <property type="match status" value="1"/>
</dbReference>
<dbReference type="SUPFAM" id="SSF53850">
    <property type="entry name" value="Periplasmic binding protein-like II"/>
    <property type="match status" value="1"/>
</dbReference>
<dbReference type="InterPro" id="IPR006311">
    <property type="entry name" value="TAT_signal"/>
</dbReference>
<dbReference type="PANTHER" id="PTHR30024:SF47">
    <property type="entry name" value="TAURINE-BINDING PERIPLASMIC PROTEIN"/>
    <property type="match status" value="1"/>
</dbReference>
<organism evidence="6 7">
    <name type="scientific">Sneathiella chinensis</name>
    <dbReference type="NCBI Taxonomy" id="349750"/>
    <lineage>
        <taxon>Bacteria</taxon>
        <taxon>Pseudomonadati</taxon>
        <taxon>Pseudomonadota</taxon>
        <taxon>Alphaproteobacteria</taxon>
        <taxon>Sneathiellales</taxon>
        <taxon>Sneathiellaceae</taxon>
        <taxon>Sneathiella</taxon>
    </lineage>
</organism>
<dbReference type="Gene3D" id="3.40.190.10">
    <property type="entry name" value="Periplasmic binding protein-like II"/>
    <property type="match status" value="2"/>
</dbReference>
<evidence type="ECO:0000256" key="3">
    <source>
        <dbReference type="ARBA" id="ARBA00022729"/>
    </source>
</evidence>
<dbReference type="PROSITE" id="PS51318">
    <property type="entry name" value="TAT"/>
    <property type="match status" value="1"/>
</dbReference>
<dbReference type="Proteomes" id="UP001161409">
    <property type="component" value="Unassembled WGS sequence"/>
</dbReference>
<dbReference type="InterPro" id="IPR001638">
    <property type="entry name" value="Solute-binding_3/MltF_N"/>
</dbReference>
<evidence type="ECO:0000313" key="7">
    <source>
        <dbReference type="Proteomes" id="UP001161409"/>
    </source>
</evidence>
<comment type="subcellular location">
    <subcellularLocation>
        <location evidence="1">Periplasm</location>
    </subcellularLocation>
</comment>
<keyword evidence="7" id="KW-1185">Reference proteome</keyword>
<proteinExistence type="inferred from homology"/>
<evidence type="ECO:0000256" key="1">
    <source>
        <dbReference type="ARBA" id="ARBA00004418"/>
    </source>
</evidence>
<dbReference type="RefSeq" id="WP_206374656.1">
    <property type="nucleotide sequence ID" value="NZ_BSNF01000008.1"/>
</dbReference>
<comment type="caution">
    <text evidence="6">The sequence shown here is derived from an EMBL/GenBank/DDBJ whole genome shotgun (WGS) entry which is preliminary data.</text>
</comment>
<reference evidence="6" key="2">
    <citation type="submission" date="2023-01" db="EMBL/GenBank/DDBJ databases">
        <title>Draft genome sequence of Sneathiella chinensis strain NBRC 103408.</title>
        <authorList>
            <person name="Sun Q."/>
            <person name="Mori K."/>
        </authorList>
    </citation>
    <scope>NUCLEOTIDE SEQUENCE</scope>
    <source>
        <strain evidence="6">NBRC 103408</strain>
    </source>
</reference>
<evidence type="ECO:0000256" key="2">
    <source>
        <dbReference type="ARBA" id="ARBA00010742"/>
    </source>
</evidence>
<feature type="signal peptide" evidence="4">
    <location>
        <begin position="1"/>
        <end position="33"/>
    </location>
</feature>
<comment type="similarity">
    <text evidence="2">Belongs to the bacterial solute-binding protein SsuA/TauA family.</text>
</comment>
<dbReference type="SMART" id="SM00062">
    <property type="entry name" value="PBPb"/>
    <property type="match status" value="1"/>
</dbReference>
<evidence type="ECO:0000259" key="5">
    <source>
        <dbReference type="SMART" id="SM00062"/>
    </source>
</evidence>
<dbReference type="Pfam" id="PF09084">
    <property type="entry name" value="NMT1"/>
    <property type="match status" value="1"/>
</dbReference>
<gene>
    <name evidence="6" type="ORF">GCM10007924_26620</name>
</gene>
<sequence>MLKFNLGAMTRRSLFGALAGAVLASGFAGAAQADDKITIGALRFTSHAPSFIAYEKGYFKEEGLDVELKFFQAAQPVAVAIASGDIDFGVTAMTGGFFSLADKGAVKVIGGMMAEKQGFPGNVILASNAAYDAGLTTPADLKGKSWAMTQQGSSFHYMAGLIAEKNGFTTADMQLKALQKVGAMIGALKSGQVDAMAIVPHIAAGLVKGGAAKEIGRVQNLGDYQVTTIFTSTRNTEEKQDMVKRFMRAYSKGIADYLAVMGDQKKDPAATEAMVDLIHKYVYTDRPREKAAPSIKAGAVYLSEGAALNTKDIAAQLAWFQKNNLAPASLTLEKLVDTNFADTTN</sequence>
<keyword evidence="3 4" id="KW-0732">Signal</keyword>
<dbReference type="InterPro" id="IPR015168">
    <property type="entry name" value="SsuA/THI5"/>
</dbReference>
<accession>A0ABQ5U6N0</accession>
<dbReference type="EMBL" id="BSNF01000008">
    <property type="protein sequence ID" value="GLQ07441.1"/>
    <property type="molecule type" value="Genomic_DNA"/>
</dbReference>
<feature type="domain" description="Solute-binding protein family 3/N-terminal" evidence="5">
    <location>
        <begin position="36"/>
        <end position="261"/>
    </location>
</feature>
<evidence type="ECO:0000256" key="4">
    <source>
        <dbReference type="SAM" id="SignalP"/>
    </source>
</evidence>
<protein>
    <submittedName>
        <fullName evidence="6">ABC transporter substrate-binding protein</fullName>
    </submittedName>
</protein>
<evidence type="ECO:0000313" key="6">
    <source>
        <dbReference type="EMBL" id="GLQ07441.1"/>
    </source>
</evidence>
<feature type="chain" id="PRO_5046220744" evidence="4">
    <location>
        <begin position="34"/>
        <end position="345"/>
    </location>
</feature>
<reference evidence="6" key="1">
    <citation type="journal article" date="2014" name="Int. J. Syst. Evol. Microbiol.">
        <title>Complete genome of a new Firmicutes species belonging to the dominant human colonic microbiota ('Ruminococcus bicirculans') reveals two chromosomes and a selective capacity to utilize plant glucans.</title>
        <authorList>
            <consortium name="NISC Comparative Sequencing Program"/>
            <person name="Wegmann U."/>
            <person name="Louis P."/>
            <person name="Goesmann A."/>
            <person name="Henrissat B."/>
            <person name="Duncan S.H."/>
            <person name="Flint H.J."/>
        </authorList>
    </citation>
    <scope>NUCLEOTIDE SEQUENCE</scope>
    <source>
        <strain evidence="6">NBRC 103408</strain>
    </source>
</reference>